<organism evidence="1 2">
    <name type="scientific">Caerostris extrusa</name>
    <name type="common">Bark spider</name>
    <name type="synonym">Caerostris bankana</name>
    <dbReference type="NCBI Taxonomy" id="172846"/>
    <lineage>
        <taxon>Eukaryota</taxon>
        <taxon>Metazoa</taxon>
        <taxon>Ecdysozoa</taxon>
        <taxon>Arthropoda</taxon>
        <taxon>Chelicerata</taxon>
        <taxon>Arachnida</taxon>
        <taxon>Araneae</taxon>
        <taxon>Araneomorphae</taxon>
        <taxon>Entelegynae</taxon>
        <taxon>Araneoidea</taxon>
        <taxon>Araneidae</taxon>
        <taxon>Caerostris</taxon>
    </lineage>
</organism>
<accession>A0AAV4RGS9</accession>
<protein>
    <submittedName>
        <fullName evidence="1">Uncharacterized protein</fullName>
    </submittedName>
</protein>
<comment type="caution">
    <text evidence="1">The sequence shown here is derived from an EMBL/GenBank/DDBJ whole genome shotgun (WGS) entry which is preliminary data.</text>
</comment>
<reference evidence="1 2" key="1">
    <citation type="submission" date="2021-06" db="EMBL/GenBank/DDBJ databases">
        <title>Caerostris extrusa draft genome.</title>
        <authorList>
            <person name="Kono N."/>
            <person name="Arakawa K."/>
        </authorList>
    </citation>
    <scope>NUCLEOTIDE SEQUENCE [LARGE SCALE GENOMIC DNA]</scope>
</reference>
<proteinExistence type="predicted"/>
<evidence type="ECO:0000313" key="1">
    <source>
        <dbReference type="EMBL" id="GIY19430.1"/>
    </source>
</evidence>
<dbReference type="AlphaFoldDB" id="A0AAV4RGS9"/>
<sequence length="118" mass="13312">MSELTFLSDNDNEILKALKLADEIGKISDSSTMQASNEVKKLSFESESIISDNNSVFTSVTELSADSGYPMNSSNNLFSTYNSLKFVPEFRNVCHDAQSLDLMFDLLNERCKFFEEKI</sequence>
<gene>
    <name evidence="1" type="ORF">CEXT_118561</name>
</gene>
<dbReference type="Proteomes" id="UP001054945">
    <property type="component" value="Unassembled WGS sequence"/>
</dbReference>
<dbReference type="EMBL" id="BPLR01007755">
    <property type="protein sequence ID" value="GIY19430.1"/>
    <property type="molecule type" value="Genomic_DNA"/>
</dbReference>
<evidence type="ECO:0000313" key="2">
    <source>
        <dbReference type="Proteomes" id="UP001054945"/>
    </source>
</evidence>
<name>A0AAV4RGS9_CAEEX</name>
<keyword evidence="2" id="KW-1185">Reference proteome</keyword>